<evidence type="ECO:0000313" key="1">
    <source>
        <dbReference type="EMBL" id="GAU95125.1"/>
    </source>
</evidence>
<protein>
    <submittedName>
        <fullName evidence="1">Uncharacterized protein</fullName>
    </submittedName>
</protein>
<sequence length="67" mass="7441">MAKRVAKEIVLASLNPKVGFEVQALVAEKIIRSVAPATFGPVMRTQGEPLRLPSQRPRRYFAVYTEG</sequence>
<keyword evidence="2" id="KW-1185">Reference proteome</keyword>
<name>A0A1D1V361_RAMVA</name>
<reference evidence="1 2" key="1">
    <citation type="journal article" date="2016" name="Nat. Commun.">
        <title>Extremotolerant tardigrade genome and improved radiotolerance of human cultured cells by tardigrade-unique protein.</title>
        <authorList>
            <person name="Hashimoto T."/>
            <person name="Horikawa D.D."/>
            <person name="Saito Y."/>
            <person name="Kuwahara H."/>
            <person name="Kozuka-Hata H."/>
            <person name="Shin-I T."/>
            <person name="Minakuchi Y."/>
            <person name="Ohishi K."/>
            <person name="Motoyama A."/>
            <person name="Aizu T."/>
            <person name="Enomoto A."/>
            <person name="Kondo K."/>
            <person name="Tanaka S."/>
            <person name="Hara Y."/>
            <person name="Koshikawa S."/>
            <person name="Sagara H."/>
            <person name="Miura T."/>
            <person name="Yokobori S."/>
            <person name="Miyagawa K."/>
            <person name="Suzuki Y."/>
            <person name="Kubo T."/>
            <person name="Oyama M."/>
            <person name="Kohara Y."/>
            <person name="Fujiyama A."/>
            <person name="Arakawa K."/>
            <person name="Katayama T."/>
            <person name="Toyoda A."/>
            <person name="Kunieda T."/>
        </authorList>
    </citation>
    <scope>NUCLEOTIDE SEQUENCE [LARGE SCALE GENOMIC DNA]</scope>
    <source>
        <strain evidence="1 2">YOKOZUNA-1</strain>
    </source>
</reference>
<gene>
    <name evidence="1" type="primary">RvY_06800-1</name>
    <name evidence="1" type="synonym">RvY_06800.1</name>
    <name evidence="1" type="ORF">RvY_06800</name>
</gene>
<accession>A0A1D1V361</accession>
<dbReference type="AlphaFoldDB" id="A0A1D1V361"/>
<organism evidence="1 2">
    <name type="scientific">Ramazzottius varieornatus</name>
    <name type="common">Water bear</name>
    <name type="synonym">Tardigrade</name>
    <dbReference type="NCBI Taxonomy" id="947166"/>
    <lineage>
        <taxon>Eukaryota</taxon>
        <taxon>Metazoa</taxon>
        <taxon>Ecdysozoa</taxon>
        <taxon>Tardigrada</taxon>
        <taxon>Eutardigrada</taxon>
        <taxon>Parachela</taxon>
        <taxon>Hypsibioidea</taxon>
        <taxon>Ramazzottiidae</taxon>
        <taxon>Ramazzottius</taxon>
    </lineage>
</organism>
<dbReference type="EMBL" id="BDGG01000003">
    <property type="protein sequence ID" value="GAU95125.1"/>
    <property type="molecule type" value="Genomic_DNA"/>
</dbReference>
<proteinExistence type="predicted"/>
<comment type="caution">
    <text evidence="1">The sequence shown here is derived from an EMBL/GenBank/DDBJ whole genome shotgun (WGS) entry which is preliminary data.</text>
</comment>
<evidence type="ECO:0000313" key="2">
    <source>
        <dbReference type="Proteomes" id="UP000186922"/>
    </source>
</evidence>
<dbReference type="Proteomes" id="UP000186922">
    <property type="component" value="Unassembled WGS sequence"/>
</dbReference>